<dbReference type="InterPro" id="IPR002502">
    <property type="entry name" value="Amidase_domain"/>
</dbReference>
<dbReference type="Gene3D" id="3.40.80.10">
    <property type="entry name" value="Peptidoglycan recognition protein-like"/>
    <property type="match status" value="1"/>
</dbReference>
<evidence type="ECO:0000256" key="2">
    <source>
        <dbReference type="ARBA" id="ARBA00011901"/>
    </source>
</evidence>
<evidence type="ECO:0000259" key="5">
    <source>
        <dbReference type="SMART" id="SM00644"/>
    </source>
</evidence>
<evidence type="ECO:0000313" key="6">
    <source>
        <dbReference type="EMBL" id="BBH53073.1"/>
    </source>
</evidence>
<dbReference type="KEGG" id="sbf:JCM31447_15160"/>
<dbReference type="GO" id="GO:0019867">
    <property type="term" value="C:outer membrane"/>
    <property type="evidence" value="ECO:0007669"/>
    <property type="project" value="TreeGrafter"/>
</dbReference>
<evidence type="ECO:0000313" key="7">
    <source>
        <dbReference type="Proteomes" id="UP000291236"/>
    </source>
</evidence>
<comment type="catalytic activity">
    <reaction evidence="1">
        <text>Hydrolyzes the link between N-acetylmuramoyl residues and L-amino acid residues in certain cell-wall glycopeptides.</text>
        <dbReference type="EC" id="3.5.1.28"/>
    </reaction>
</comment>
<dbReference type="OrthoDB" id="9794842at2"/>
<dbReference type="PROSITE" id="PS51257">
    <property type="entry name" value="PROKAR_LIPOPROTEIN"/>
    <property type="match status" value="1"/>
</dbReference>
<reference evidence="6 7" key="1">
    <citation type="submission" date="2018-12" db="EMBL/GenBank/DDBJ databases">
        <title>Rubrispira sanarue gen. nov., sp., nov., a member of the order Silvanigrellales, isolated from a brackish lake in Hamamatsu Japan.</title>
        <authorList>
            <person name="Maejima Y."/>
            <person name="Iino T."/>
            <person name="Muraguchi Y."/>
            <person name="Fukuda K."/>
            <person name="Nojiri H."/>
            <person name="Ohkuma M."/>
            <person name="Moriuchi R."/>
            <person name="Dohra H."/>
            <person name="Kimbara K."/>
            <person name="Shintani M."/>
        </authorList>
    </citation>
    <scope>NUCLEOTIDE SEQUENCE [LARGE SCALE GENOMIC DNA]</scope>
    <source>
        <strain evidence="6 7">RF1110005</strain>
    </source>
</reference>
<dbReference type="InterPro" id="IPR036505">
    <property type="entry name" value="Amidase/PGRP_sf"/>
</dbReference>
<evidence type="ECO:0000256" key="1">
    <source>
        <dbReference type="ARBA" id="ARBA00001561"/>
    </source>
</evidence>
<dbReference type="RefSeq" id="WP_130608207.1">
    <property type="nucleotide sequence ID" value="NZ_AP019368.1"/>
</dbReference>
<dbReference type="InterPro" id="IPR051206">
    <property type="entry name" value="NAMLAA_amidase_2"/>
</dbReference>
<name>A0A4P2VIU9_FLUSA</name>
<sequence length="332" mass="37738">MKFPASAICIIATIIISCGKSTDYIVDKSYQIDDKNSSRGQNERASSLIFHYTALPFEESLRVLTAGAVSAHWLVPENGNKIYKLVDENKRAYHAGISTWKGRTNINDTSVGVEIVNLGFMCLDGNADCTKEKRKWFPYPEEQQTLIVELAKDIQKRFQIDPLCVVAHSDIAVGRKSDPGPLFPWKLLAENGVGSWVTENEIIREIQNINKNIHSDISRLLVQIRLYEFGYEIKNLNVSDNFVLDKMKKNYGYDAKKIQISDLSALSEFNKYISDEDIFDPKLTDQAIDSFLMHYLPEEYLSNKIPENKKILATLQALLIKYPNRARIGCGF</sequence>
<dbReference type="SUPFAM" id="SSF55846">
    <property type="entry name" value="N-acetylmuramoyl-L-alanine amidase-like"/>
    <property type="match status" value="1"/>
</dbReference>
<dbReference type="CDD" id="cd06583">
    <property type="entry name" value="PGRP"/>
    <property type="match status" value="1"/>
</dbReference>
<feature type="domain" description="N-acetylmuramoyl-L-alanine amidase" evidence="5">
    <location>
        <begin position="33"/>
        <end position="180"/>
    </location>
</feature>
<accession>A0A4P2VIU9</accession>
<dbReference type="GO" id="GO:0071555">
    <property type="term" value="P:cell wall organization"/>
    <property type="evidence" value="ECO:0007669"/>
    <property type="project" value="UniProtKB-KW"/>
</dbReference>
<dbReference type="SMART" id="SM00644">
    <property type="entry name" value="Ami_2"/>
    <property type="match status" value="1"/>
</dbReference>
<evidence type="ECO:0000256" key="4">
    <source>
        <dbReference type="ARBA" id="ARBA00023316"/>
    </source>
</evidence>
<dbReference type="GO" id="GO:0008745">
    <property type="term" value="F:N-acetylmuramoyl-L-alanine amidase activity"/>
    <property type="evidence" value="ECO:0007669"/>
    <property type="project" value="UniProtKB-EC"/>
</dbReference>
<dbReference type="PANTHER" id="PTHR30417">
    <property type="entry name" value="N-ACETYLMURAMOYL-L-ALANINE AMIDASE AMID"/>
    <property type="match status" value="1"/>
</dbReference>
<dbReference type="PANTHER" id="PTHR30417:SF1">
    <property type="entry name" value="N-ACETYLMURAMOYL-L-ALANINE AMIDASE AMID"/>
    <property type="match status" value="1"/>
</dbReference>
<keyword evidence="4" id="KW-0961">Cell wall biogenesis/degradation</keyword>
<dbReference type="Pfam" id="PF01510">
    <property type="entry name" value="Amidase_2"/>
    <property type="match status" value="1"/>
</dbReference>
<organism evidence="6 7">
    <name type="scientific">Fluviispira sanaruensis</name>
    <dbReference type="NCBI Taxonomy" id="2493639"/>
    <lineage>
        <taxon>Bacteria</taxon>
        <taxon>Pseudomonadati</taxon>
        <taxon>Bdellovibrionota</taxon>
        <taxon>Oligoflexia</taxon>
        <taxon>Silvanigrellales</taxon>
        <taxon>Silvanigrellaceae</taxon>
        <taxon>Fluviispira</taxon>
    </lineage>
</organism>
<keyword evidence="3" id="KW-0378">Hydrolase</keyword>
<dbReference type="AlphaFoldDB" id="A0A4P2VIU9"/>
<dbReference type="FunFam" id="3.40.80.10:FF:000003">
    <property type="entry name" value="N-acetylmuramoyl-L-alanine amidase"/>
    <property type="match status" value="1"/>
</dbReference>
<dbReference type="GO" id="GO:0009254">
    <property type="term" value="P:peptidoglycan turnover"/>
    <property type="evidence" value="ECO:0007669"/>
    <property type="project" value="TreeGrafter"/>
</dbReference>
<dbReference type="EC" id="3.5.1.28" evidence="2"/>
<evidence type="ECO:0000256" key="3">
    <source>
        <dbReference type="ARBA" id="ARBA00022801"/>
    </source>
</evidence>
<keyword evidence="7" id="KW-1185">Reference proteome</keyword>
<proteinExistence type="predicted"/>
<gene>
    <name evidence="6" type="ORF">JCM31447_15160</name>
</gene>
<dbReference type="GO" id="GO:0009253">
    <property type="term" value="P:peptidoglycan catabolic process"/>
    <property type="evidence" value="ECO:0007669"/>
    <property type="project" value="InterPro"/>
</dbReference>
<dbReference type="Proteomes" id="UP000291236">
    <property type="component" value="Chromosome"/>
</dbReference>
<dbReference type="EMBL" id="AP019368">
    <property type="protein sequence ID" value="BBH53073.1"/>
    <property type="molecule type" value="Genomic_DNA"/>
</dbReference>
<protein>
    <recommendedName>
        <fullName evidence="2">N-acetylmuramoyl-L-alanine amidase</fullName>
        <ecNumber evidence="2">3.5.1.28</ecNumber>
    </recommendedName>
</protein>